<name>A0A9X0KTV1_PSESX</name>
<accession>A0A9X0KTV1</accession>
<reference evidence="1 2" key="1">
    <citation type="submission" date="2015-09" db="EMBL/GenBank/DDBJ databases">
        <title>Genome announcement of multiple Pseudomonas syringae strains.</title>
        <authorList>
            <person name="Thakur S."/>
            <person name="Wang P.W."/>
            <person name="Gong Y."/>
            <person name="Weir B.S."/>
            <person name="Guttman D.S."/>
        </authorList>
    </citation>
    <scope>NUCLEOTIDE SEQUENCE [LARGE SCALE GENOMIC DNA]</scope>
    <source>
        <strain evidence="1 2">ICMP9757</strain>
    </source>
</reference>
<comment type="caution">
    <text evidence="1">The sequence shown here is derived from an EMBL/GenBank/DDBJ whole genome shotgun (WGS) entry which is preliminary data.</text>
</comment>
<evidence type="ECO:0000313" key="1">
    <source>
        <dbReference type="EMBL" id="KPX05686.1"/>
    </source>
</evidence>
<organism evidence="1 2">
    <name type="scientific">Pseudomonas syringae pv. daphniphylli</name>
    <dbReference type="NCBI Taxonomy" id="264455"/>
    <lineage>
        <taxon>Bacteria</taxon>
        <taxon>Pseudomonadati</taxon>
        <taxon>Pseudomonadota</taxon>
        <taxon>Gammaproteobacteria</taxon>
        <taxon>Pseudomonadales</taxon>
        <taxon>Pseudomonadaceae</taxon>
        <taxon>Pseudomonas</taxon>
        <taxon>Pseudomonas syringae</taxon>
    </lineage>
</organism>
<dbReference type="EMBL" id="LJQF01000424">
    <property type="protein sequence ID" value="KPX05686.1"/>
    <property type="molecule type" value="Genomic_DNA"/>
</dbReference>
<dbReference type="AlphaFoldDB" id="A0A9X0KTV1"/>
<evidence type="ECO:0000313" key="2">
    <source>
        <dbReference type="Proteomes" id="UP000050345"/>
    </source>
</evidence>
<sequence length="79" mass="8916">MNSLPNVHFVLTGRPVRPGKCFNHAPSSRNGPDAFMDIHSLWLKTQELWDMLDQHPWVRTGLALVLLLTAALEQGSLRL</sequence>
<dbReference type="Proteomes" id="UP000050345">
    <property type="component" value="Unassembled WGS sequence"/>
</dbReference>
<proteinExistence type="predicted"/>
<feature type="non-terminal residue" evidence="1">
    <location>
        <position position="79"/>
    </location>
</feature>
<gene>
    <name evidence="1" type="ORF">ALO73_103238</name>
</gene>
<protein>
    <submittedName>
        <fullName evidence="1">Mechanosensitive ion channel family protein</fullName>
    </submittedName>
</protein>